<keyword evidence="2 3" id="KW-0175">Coiled coil</keyword>
<dbReference type="InterPro" id="IPR050465">
    <property type="entry name" value="UPF0194_transport"/>
</dbReference>
<dbReference type="PANTHER" id="PTHR32347:SF14">
    <property type="entry name" value="EFFLUX SYSTEM COMPONENT YKNX-RELATED"/>
    <property type="match status" value="1"/>
</dbReference>
<feature type="domain" description="CzcB-like barrel-sandwich hybrid" evidence="6">
    <location>
        <begin position="60"/>
        <end position="273"/>
    </location>
</feature>
<evidence type="ECO:0000259" key="6">
    <source>
        <dbReference type="Pfam" id="PF25973"/>
    </source>
</evidence>
<dbReference type="Gene3D" id="2.40.50.100">
    <property type="match status" value="2"/>
</dbReference>
<evidence type="ECO:0000256" key="1">
    <source>
        <dbReference type="ARBA" id="ARBA00004196"/>
    </source>
</evidence>
<feature type="region of interest" description="Disordered" evidence="4">
    <location>
        <begin position="380"/>
        <end position="452"/>
    </location>
</feature>
<proteinExistence type="predicted"/>
<dbReference type="Gene3D" id="6.10.140.1990">
    <property type="match status" value="1"/>
</dbReference>
<dbReference type="Pfam" id="PF25954">
    <property type="entry name" value="Beta-barrel_RND_2"/>
    <property type="match status" value="1"/>
</dbReference>
<evidence type="ECO:0000313" key="8">
    <source>
        <dbReference type="Proteomes" id="UP000611708"/>
    </source>
</evidence>
<feature type="domain" description="CusB-like beta-barrel" evidence="5">
    <location>
        <begin position="282"/>
        <end position="355"/>
    </location>
</feature>
<evidence type="ECO:0000256" key="3">
    <source>
        <dbReference type="SAM" id="Coils"/>
    </source>
</evidence>
<dbReference type="SUPFAM" id="SSF111369">
    <property type="entry name" value="HlyD-like secretion proteins"/>
    <property type="match status" value="2"/>
</dbReference>
<comment type="caution">
    <text evidence="7">The sequence shown here is derived from an EMBL/GenBank/DDBJ whole genome shotgun (WGS) entry which is preliminary data.</text>
</comment>
<sequence length="504" mass="54408">MRRVWLWLIVILLVAGGAGFVVWQPTGGNASAQAYRLGAVDRGPIVASVRATGTLNPVTTVLVGSQLSGQVVEILADYNTPVKEGQVVARLYAEQIKSRRDAALADLAQAKADLDTKRAQIDKARSGLGRAEAQAADLRAQRDRTQAQLEEARRGLERQTELNTRAVGTQTALEQARTQVDIQTANLASADAQIASNQAETLGLKADLALSEANVKSAEAIILQRQAKLRDIEIDLARTEIKSPVEGVVVKRDIELGQTVAASLSAPTLFTIAQDLREIDIYANIDEADVGRLKEGQKVSFTVNAYPNRTFDGRVRMVRLAAQTVQNVVTYTAVISVRNQDQALLPGMTANLQIITDEREDVLRIPNAALRFRPAVTMAATEAGDGARDGQSPRRRPRLPDEQAGNGEGRGTARDGQGPRRPRGERAVSMQDEGTRARIYRVGPDGNPQPLPVRLGVTDGAYTEILRDDLQEGAAIIIGAPRGDAADEANGAPANRRPRPPRMF</sequence>
<dbReference type="Pfam" id="PF25973">
    <property type="entry name" value="BSH_CzcB"/>
    <property type="match status" value="1"/>
</dbReference>
<dbReference type="RefSeq" id="WP_196261980.1">
    <property type="nucleotide sequence ID" value="NZ_JADQDN010000001.1"/>
</dbReference>
<comment type="subcellular location">
    <subcellularLocation>
        <location evidence="1">Cell envelope</location>
    </subcellularLocation>
</comment>
<dbReference type="InterPro" id="IPR030190">
    <property type="entry name" value="MacA_alpha-hairpin_sf"/>
</dbReference>
<dbReference type="EMBL" id="JADQDN010000001">
    <property type="protein sequence ID" value="MBF9194552.1"/>
    <property type="molecule type" value="Genomic_DNA"/>
</dbReference>
<dbReference type="Proteomes" id="UP000611708">
    <property type="component" value="Unassembled WGS sequence"/>
</dbReference>
<evidence type="ECO:0000259" key="5">
    <source>
        <dbReference type="Pfam" id="PF25954"/>
    </source>
</evidence>
<reference evidence="7 8" key="1">
    <citation type="submission" date="2020-11" db="EMBL/GenBank/DDBJ databases">
        <authorList>
            <person name="Kim M.K."/>
        </authorList>
    </citation>
    <scope>NUCLEOTIDE SEQUENCE [LARGE SCALE GENOMIC DNA]</scope>
    <source>
        <strain evidence="7 8">BT290</strain>
    </source>
</reference>
<name>A0ABS0HMT6_9HYPH</name>
<feature type="coiled-coil region" evidence="3">
    <location>
        <begin position="93"/>
        <end position="193"/>
    </location>
</feature>
<evidence type="ECO:0000256" key="2">
    <source>
        <dbReference type="ARBA" id="ARBA00023054"/>
    </source>
</evidence>
<dbReference type="Gene3D" id="1.10.287.470">
    <property type="entry name" value="Helix hairpin bin"/>
    <property type="match status" value="1"/>
</dbReference>
<dbReference type="InterPro" id="IPR058792">
    <property type="entry name" value="Beta-barrel_RND_2"/>
</dbReference>
<evidence type="ECO:0000256" key="4">
    <source>
        <dbReference type="SAM" id="MobiDB-lite"/>
    </source>
</evidence>
<dbReference type="PANTHER" id="PTHR32347">
    <property type="entry name" value="EFFLUX SYSTEM COMPONENT YKNX-RELATED"/>
    <property type="match status" value="1"/>
</dbReference>
<feature type="region of interest" description="Disordered" evidence="4">
    <location>
        <begin position="484"/>
        <end position="504"/>
    </location>
</feature>
<organism evidence="7 8">
    <name type="scientific">Microvirga terrestris</name>
    <dbReference type="NCBI Taxonomy" id="2791024"/>
    <lineage>
        <taxon>Bacteria</taxon>
        <taxon>Pseudomonadati</taxon>
        <taxon>Pseudomonadota</taxon>
        <taxon>Alphaproteobacteria</taxon>
        <taxon>Hyphomicrobiales</taxon>
        <taxon>Methylobacteriaceae</taxon>
        <taxon>Microvirga</taxon>
    </lineage>
</organism>
<gene>
    <name evidence="7" type="ORF">I2H36_00740</name>
</gene>
<dbReference type="Gene3D" id="2.40.30.170">
    <property type="match status" value="1"/>
</dbReference>
<protein>
    <submittedName>
        <fullName evidence="7">Efflux RND transporter periplasmic adaptor subunit</fullName>
    </submittedName>
</protein>
<keyword evidence="8" id="KW-1185">Reference proteome</keyword>
<evidence type="ECO:0000313" key="7">
    <source>
        <dbReference type="EMBL" id="MBF9194552.1"/>
    </source>
</evidence>
<accession>A0ABS0HMT6</accession>
<dbReference type="InterPro" id="IPR058647">
    <property type="entry name" value="BSH_CzcB-like"/>
</dbReference>